<dbReference type="GO" id="GO:0009986">
    <property type="term" value="C:cell surface"/>
    <property type="evidence" value="ECO:0007669"/>
    <property type="project" value="UniProtKB-SubCell"/>
</dbReference>
<feature type="region of interest" description="Disordered" evidence="20">
    <location>
        <begin position="234"/>
        <end position="340"/>
    </location>
</feature>
<dbReference type="InterPro" id="IPR048528">
    <property type="entry name" value="Lamp2-like_luminal"/>
</dbReference>
<dbReference type="GO" id="GO:0005765">
    <property type="term" value="C:lysosomal membrane"/>
    <property type="evidence" value="ECO:0007669"/>
    <property type="project" value="UniProtKB-SubCell"/>
</dbReference>
<dbReference type="PANTHER" id="PTHR11506:SF30">
    <property type="entry name" value="LYSOSOME-ASSOCIATED MEMBRANE GLYCOPROTEIN 3"/>
    <property type="match status" value="1"/>
</dbReference>
<dbReference type="PRINTS" id="PR00336">
    <property type="entry name" value="LYSASSOCTDMP"/>
</dbReference>
<dbReference type="Pfam" id="PF01299">
    <property type="entry name" value="Lamp2-like_luminal"/>
    <property type="match status" value="1"/>
</dbReference>
<evidence type="ECO:0000256" key="2">
    <source>
        <dbReference type="ARBA" id="ARBA00004241"/>
    </source>
</evidence>
<evidence type="ECO:0000256" key="17">
    <source>
        <dbReference type="ARBA" id="ARBA00063533"/>
    </source>
</evidence>
<evidence type="ECO:0000256" key="3">
    <source>
        <dbReference type="ARBA" id="ARBA00004352"/>
    </source>
</evidence>
<feature type="compositionally biased region" description="Low complexity" evidence="20">
    <location>
        <begin position="316"/>
        <end position="333"/>
    </location>
</feature>
<evidence type="ECO:0000256" key="20">
    <source>
        <dbReference type="SAM" id="MobiDB-lite"/>
    </source>
</evidence>
<keyword evidence="11 19" id="KW-0472">Membrane</keyword>
<comment type="caution">
    <text evidence="19">Lacks conserved residue(s) required for the propagation of feature annotation.</text>
</comment>
<evidence type="ECO:0000256" key="11">
    <source>
        <dbReference type="ARBA" id="ARBA00023136"/>
    </source>
</evidence>
<evidence type="ECO:0000256" key="14">
    <source>
        <dbReference type="ARBA" id="ARBA00023228"/>
    </source>
</evidence>
<evidence type="ECO:0000256" key="9">
    <source>
        <dbReference type="ARBA" id="ARBA00022989"/>
    </source>
</evidence>
<dbReference type="PANTHER" id="PTHR11506">
    <property type="entry name" value="LYSOSOME-ASSOCIATED MEMBRANE GLYCOPROTEIN"/>
    <property type="match status" value="1"/>
</dbReference>
<keyword evidence="10" id="KW-1064">Adaptive immunity</keyword>
<organism evidence="23 24">
    <name type="scientific">Canis lupus familiaris</name>
    <name type="common">Dog</name>
    <name type="synonym">Canis familiaris</name>
    <dbReference type="NCBI Taxonomy" id="9615"/>
    <lineage>
        <taxon>Eukaryota</taxon>
        <taxon>Metazoa</taxon>
        <taxon>Chordata</taxon>
        <taxon>Craniata</taxon>
        <taxon>Vertebrata</taxon>
        <taxon>Euteleostomi</taxon>
        <taxon>Mammalia</taxon>
        <taxon>Eutheria</taxon>
        <taxon>Laurasiatheria</taxon>
        <taxon>Carnivora</taxon>
        <taxon>Caniformia</taxon>
        <taxon>Canidae</taxon>
        <taxon>Canis</taxon>
    </lineage>
</organism>
<evidence type="ECO:0000256" key="16">
    <source>
        <dbReference type="ARBA" id="ARBA00060358"/>
    </source>
</evidence>
<keyword evidence="13" id="KW-0325">Glycoprotein</keyword>
<evidence type="ECO:0000256" key="7">
    <source>
        <dbReference type="ARBA" id="ARBA00022753"/>
    </source>
</evidence>
<comment type="subunit">
    <text evidence="17">Monomer. Interacts with FURIN.</text>
</comment>
<keyword evidence="7" id="KW-0967">Endosome</keyword>
<dbReference type="PROSITE" id="PS51407">
    <property type="entry name" value="LAMP_3"/>
    <property type="match status" value="1"/>
</dbReference>
<evidence type="ECO:0000256" key="6">
    <source>
        <dbReference type="ARBA" id="ARBA00022729"/>
    </source>
</evidence>
<evidence type="ECO:0000256" key="4">
    <source>
        <dbReference type="ARBA" id="ARBA00004358"/>
    </source>
</evidence>
<comment type="function">
    <text evidence="16">Lysosomal membrane glycoprotein which plays a role in the unfolded protein response (UPR) that contributes to protein degradation and cell survival during proteasomal dysfunction. Plays a role in the process of fusion of the lysosome with the autophagosome, thereby modulating the autophagic process. Promotes hepatocellular lipogenesis through activation of the PI3K/Akt pathway. May also play a role in dendritic cell function and in adaptive immunity.</text>
</comment>
<keyword evidence="14 19" id="KW-0458">Lysosome</keyword>
<comment type="subcellular location">
    <subcellularLocation>
        <location evidence="2">Cell surface</location>
    </subcellularLocation>
    <subcellularLocation>
        <location evidence="4">Cytoplasmic vesicle membrane</location>
        <topology evidence="4">Single-pass type I membrane protein</topology>
    </subcellularLocation>
    <subcellularLocation>
        <location evidence="1">Early endosome membrane</location>
        <topology evidence="1">Single-pass type I membrane protein</topology>
    </subcellularLocation>
    <subcellularLocation>
        <location evidence="3 19">Lysosome membrane</location>
        <topology evidence="3 19">Single-pass type I membrane protein</topology>
    </subcellularLocation>
</comment>
<dbReference type="GO" id="GO:0002250">
    <property type="term" value="P:adaptive immune response"/>
    <property type="evidence" value="ECO:0007669"/>
    <property type="project" value="UniProtKB-KW"/>
</dbReference>
<proteinExistence type="inferred from homology"/>
<feature type="region of interest" description="Disordered" evidence="20">
    <location>
        <begin position="171"/>
        <end position="193"/>
    </location>
</feature>
<evidence type="ECO:0000256" key="13">
    <source>
        <dbReference type="ARBA" id="ARBA00023180"/>
    </source>
</evidence>
<feature type="compositionally biased region" description="Polar residues" evidence="20">
    <location>
        <begin position="249"/>
        <end position="268"/>
    </location>
</feature>
<evidence type="ECO:0000256" key="15">
    <source>
        <dbReference type="ARBA" id="ARBA00023329"/>
    </source>
</evidence>
<feature type="domain" description="Lysosome-associated membrane glycoprotein 2-like luminal" evidence="22">
    <location>
        <begin position="338"/>
        <end position="481"/>
    </location>
</feature>
<keyword evidence="5 19" id="KW-0812">Transmembrane</keyword>
<keyword evidence="8" id="KW-0391">Immunity</keyword>
<sequence>MPFTWAGVRGGGIPHPSQTLKAEMKVAVFTQGPLLVLLPTQPLGRAFQLLLRTKVTLVSLPQVNEGQREVSSLFLEPALELAQCSSEDREALSEAVVISGDPVMSWQLSAAVALFVSLALILHYGSQIRAKMFPETVDFQPTTAATVRATAKPFLHLTNQVPSQTLAARSMDGHIASQRAATTSSSEPPTTHTTVKTLVTTSLVTANSTPSSSPIIYTLVTTIVTPNNSNTAAPVTEATIGPSADPGSLPTTSTPLAHTTRTNPSTLSHKTRKTTHFGNQTTLPATLSTSTHKSTSSHKSAQSTHAPGPTTAAHNTTQTASPATPASGPTLAPQPSSPKTGIYQVLNGSRLCIKAEMGIELMVQDTKSVFSPQRYFNIDPNATQTSGNCGSQKSNLLLNFQGGFVNLTFLKDENSYYINEVGAYLAVSNPEKIYQGMKSSVVMFETGVGHSFKCVSEQSIQLSTHLQLKTMNVQFQAFDFEDDHFGNVDECSSDYTVVLPVIGAIVLGLCAVGLIVYGIHLRREPSGYQRI</sequence>
<dbReference type="AlphaFoldDB" id="A0A8C0N8U0"/>
<feature type="transmembrane region" description="Helical" evidence="21">
    <location>
        <begin position="497"/>
        <end position="520"/>
    </location>
</feature>
<reference evidence="23" key="2">
    <citation type="submission" date="2025-08" db="UniProtKB">
        <authorList>
            <consortium name="Ensembl"/>
        </authorList>
    </citation>
    <scope>IDENTIFICATION</scope>
</reference>
<evidence type="ECO:0000313" key="24">
    <source>
        <dbReference type="Proteomes" id="UP000694429"/>
    </source>
</evidence>
<evidence type="ECO:0000256" key="10">
    <source>
        <dbReference type="ARBA" id="ARBA00023130"/>
    </source>
</evidence>
<feature type="disulfide bond" evidence="19">
    <location>
        <begin position="454"/>
        <end position="491"/>
    </location>
</feature>
<feature type="compositionally biased region" description="Low complexity" evidence="20">
    <location>
        <begin position="285"/>
        <end position="306"/>
    </location>
</feature>
<keyword evidence="12 19" id="KW-1015">Disulfide bond</keyword>
<keyword evidence="9 21" id="KW-1133">Transmembrane helix</keyword>
<accession>A0A8C0N8U0</accession>
<feature type="compositionally biased region" description="Low complexity" evidence="20">
    <location>
        <begin position="182"/>
        <end position="193"/>
    </location>
</feature>
<evidence type="ECO:0000256" key="8">
    <source>
        <dbReference type="ARBA" id="ARBA00022859"/>
    </source>
</evidence>
<keyword evidence="15" id="KW-0968">Cytoplasmic vesicle</keyword>
<dbReference type="Ensembl" id="ENSCAFT00030026479.1">
    <property type="protein sequence ID" value="ENSCAFP00030023114.1"/>
    <property type="gene ID" value="ENSCAFG00030014283.1"/>
</dbReference>
<evidence type="ECO:0000313" key="23">
    <source>
        <dbReference type="Ensembl" id="ENSCAFP00030023114.1"/>
    </source>
</evidence>
<evidence type="ECO:0000256" key="1">
    <source>
        <dbReference type="ARBA" id="ARBA00004158"/>
    </source>
</evidence>
<dbReference type="GO" id="GO:0031901">
    <property type="term" value="C:early endosome membrane"/>
    <property type="evidence" value="ECO:0007669"/>
    <property type="project" value="UniProtKB-SubCell"/>
</dbReference>
<dbReference type="FunFam" id="2.40.160.110:FF:000006">
    <property type="entry name" value="Lysosome-associated membrane glycoprotein 3"/>
    <property type="match status" value="1"/>
</dbReference>
<name>A0A8C0N8U0_CANLF</name>
<dbReference type="InterPro" id="IPR002000">
    <property type="entry name" value="Lysosome-assoc_membr_glycop"/>
</dbReference>
<evidence type="ECO:0000256" key="21">
    <source>
        <dbReference type="SAM" id="Phobius"/>
    </source>
</evidence>
<evidence type="ECO:0000256" key="18">
    <source>
        <dbReference type="ARBA" id="ARBA00074382"/>
    </source>
</evidence>
<reference evidence="23" key="1">
    <citation type="submission" date="2019-03" db="EMBL/GenBank/DDBJ databases">
        <authorList>
            <person name="Warren W.C."/>
            <person name="Johnson G.S."/>
        </authorList>
    </citation>
    <scope>NUCLEOTIDE SEQUENCE [LARGE SCALE GENOMIC DNA]</scope>
    <source>
        <strain evidence="23">Basenji</strain>
    </source>
</reference>
<comment type="similarity">
    <text evidence="19">Belongs to the LAMP family.</text>
</comment>
<evidence type="ECO:0000256" key="19">
    <source>
        <dbReference type="PROSITE-ProRule" id="PRU00740"/>
    </source>
</evidence>
<dbReference type="Gene3D" id="2.40.160.110">
    <property type="match status" value="1"/>
</dbReference>
<evidence type="ECO:0000259" key="22">
    <source>
        <dbReference type="Pfam" id="PF01299"/>
    </source>
</evidence>
<dbReference type="Proteomes" id="UP000694429">
    <property type="component" value="Chromosome 34"/>
</dbReference>
<keyword evidence="6" id="KW-0732">Signal</keyword>
<evidence type="ECO:0000256" key="12">
    <source>
        <dbReference type="ARBA" id="ARBA00023157"/>
    </source>
</evidence>
<protein>
    <recommendedName>
        <fullName evidence="18">Lysosome-associated membrane glycoprotein 3</fullName>
    </recommendedName>
</protein>
<evidence type="ECO:0000256" key="5">
    <source>
        <dbReference type="ARBA" id="ARBA00022692"/>
    </source>
</evidence>